<evidence type="ECO:0000256" key="8">
    <source>
        <dbReference type="ARBA" id="ARBA00023212"/>
    </source>
</evidence>
<evidence type="ECO:0000256" key="7">
    <source>
        <dbReference type="ARBA" id="ARBA00023054"/>
    </source>
</evidence>
<dbReference type="EMBL" id="ML769763">
    <property type="protein sequence ID" value="KAE9388074.1"/>
    <property type="molecule type" value="Genomic_DNA"/>
</dbReference>
<dbReference type="GO" id="GO:0005819">
    <property type="term" value="C:spindle"/>
    <property type="evidence" value="ECO:0007669"/>
    <property type="project" value="UniProtKB-SubCell"/>
</dbReference>
<evidence type="ECO:0000313" key="12">
    <source>
        <dbReference type="Proteomes" id="UP000799118"/>
    </source>
</evidence>
<evidence type="ECO:0000256" key="5">
    <source>
        <dbReference type="ARBA" id="ARBA00022701"/>
    </source>
</evidence>
<dbReference type="PANTHER" id="PTHR31570">
    <property type="entry name" value="HAUS AUGMIN-LIKE COMPLEX SUBUNIT 1"/>
    <property type="match status" value="1"/>
</dbReference>
<dbReference type="Pfam" id="PF25762">
    <property type="entry name" value="HAUS1"/>
    <property type="match status" value="1"/>
</dbReference>
<keyword evidence="7 10" id="KW-0175">Coiled coil</keyword>
<evidence type="ECO:0000256" key="2">
    <source>
        <dbReference type="ARBA" id="ARBA00005479"/>
    </source>
</evidence>
<dbReference type="GO" id="GO:0005829">
    <property type="term" value="C:cytosol"/>
    <property type="evidence" value="ECO:0007669"/>
    <property type="project" value="TreeGrafter"/>
</dbReference>
<dbReference type="Proteomes" id="UP000799118">
    <property type="component" value="Unassembled WGS sequence"/>
</dbReference>
<evidence type="ECO:0000256" key="9">
    <source>
        <dbReference type="ARBA" id="ARBA00023306"/>
    </source>
</evidence>
<evidence type="ECO:0000256" key="3">
    <source>
        <dbReference type="ARBA" id="ARBA00022490"/>
    </source>
</evidence>
<comment type="subcellular location">
    <subcellularLocation>
        <location evidence="1">Cytoplasm</location>
        <location evidence="1">Cytoskeleton</location>
        <location evidence="1">Spindle</location>
    </subcellularLocation>
</comment>
<comment type="similarity">
    <text evidence="2">Belongs to the HAUS1 family.</text>
</comment>
<name>A0A6A4GSF2_9AGAR</name>
<keyword evidence="4" id="KW-0132">Cell division</keyword>
<keyword evidence="8" id="KW-0206">Cytoskeleton</keyword>
<evidence type="ECO:0000256" key="6">
    <source>
        <dbReference type="ARBA" id="ARBA00022776"/>
    </source>
</evidence>
<keyword evidence="5" id="KW-0493">Microtubule</keyword>
<evidence type="ECO:0000256" key="10">
    <source>
        <dbReference type="SAM" id="Coils"/>
    </source>
</evidence>
<sequence length="210" mass="23588">MNSKGSATDESKALQDVQLNPSTEFLFELLVRAAETLEIEDPSSIAFIQALAQLSTRHLNLKLSLHCAAFVEDELQAHLAEVESELTLIHKSSSLLAEGSGSENSETVENLERRRQRIVRKAKEYQSQLAQLDPKTMNNALRISDLTRLQEQNREREKEVRRKRKKVETFRGLPANPDLARLSLLQATQELQKLTRAREGLLGGMADGVS</sequence>
<evidence type="ECO:0000313" key="11">
    <source>
        <dbReference type="EMBL" id="KAE9388074.1"/>
    </source>
</evidence>
<keyword evidence="9" id="KW-0131">Cell cycle</keyword>
<dbReference type="GO" id="GO:0005874">
    <property type="term" value="C:microtubule"/>
    <property type="evidence" value="ECO:0007669"/>
    <property type="project" value="UniProtKB-KW"/>
</dbReference>
<evidence type="ECO:0000256" key="4">
    <source>
        <dbReference type="ARBA" id="ARBA00022618"/>
    </source>
</evidence>
<evidence type="ECO:0000256" key="1">
    <source>
        <dbReference type="ARBA" id="ARBA00004186"/>
    </source>
</evidence>
<reference evidence="11" key="1">
    <citation type="journal article" date="2019" name="Environ. Microbiol.">
        <title>Fungal ecological strategies reflected in gene transcription - a case study of two litter decomposers.</title>
        <authorList>
            <person name="Barbi F."/>
            <person name="Kohler A."/>
            <person name="Barry K."/>
            <person name="Baskaran P."/>
            <person name="Daum C."/>
            <person name="Fauchery L."/>
            <person name="Ihrmark K."/>
            <person name="Kuo A."/>
            <person name="LaButti K."/>
            <person name="Lipzen A."/>
            <person name="Morin E."/>
            <person name="Grigoriev I.V."/>
            <person name="Henrissat B."/>
            <person name="Lindahl B."/>
            <person name="Martin F."/>
        </authorList>
    </citation>
    <scope>NUCLEOTIDE SEQUENCE</scope>
    <source>
        <strain evidence="11">JB14</strain>
    </source>
</reference>
<dbReference type="GO" id="GO:0070652">
    <property type="term" value="C:HAUS complex"/>
    <property type="evidence" value="ECO:0007669"/>
    <property type="project" value="InterPro"/>
</dbReference>
<dbReference type="GO" id="GO:0051225">
    <property type="term" value="P:spindle assembly"/>
    <property type="evidence" value="ECO:0007669"/>
    <property type="project" value="InterPro"/>
</dbReference>
<dbReference type="InterPro" id="IPR026243">
    <property type="entry name" value="HAUS1"/>
</dbReference>
<dbReference type="PANTHER" id="PTHR31570:SF1">
    <property type="entry name" value="HAUS AUGMIN-LIKE COMPLEX SUBUNIT 1"/>
    <property type="match status" value="1"/>
</dbReference>
<organism evidence="11 12">
    <name type="scientific">Gymnopus androsaceus JB14</name>
    <dbReference type="NCBI Taxonomy" id="1447944"/>
    <lineage>
        <taxon>Eukaryota</taxon>
        <taxon>Fungi</taxon>
        <taxon>Dikarya</taxon>
        <taxon>Basidiomycota</taxon>
        <taxon>Agaricomycotina</taxon>
        <taxon>Agaricomycetes</taxon>
        <taxon>Agaricomycetidae</taxon>
        <taxon>Agaricales</taxon>
        <taxon>Marasmiineae</taxon>
        <taxon>Omphalotaceae</taxon>
        <taxon>Gymnopus</taxon>
    </lineage>
</organism>
<keyword evidence="6" id="KW-0498">Mitosis</keyword>
<accession>A0A6A4GSF2</accession>
<gene>
    <name evidence="11" type="ORF">BT96DRAFT_890734</name>
</gene>
<dbReference type="GO" id="GO:0051301">
    <property type="term" value="P:cell division"/>
    <property type="evidence" value="ECO:0007669"/>
    <property type="project" value="UniProtKB-KW"/>
</dbReference>
<keyword evidence="3" id="KW-0963">Cytoplasm</keyword>
<dbReference type="AlphaFoldDB" id="A0A6A4GSF2"/>
<proteinExistence type="inferred from homology"/>
<protein>
    <submittedName>
        <fullName evidence="11">Uncharacterized protein</fullName>
    </submittedName>
</protein>
<feature type="coiled-coil region" evidence="10">
    <location>
        <begin position="108"/>
        <end position="166"/>
    </location>
</feature>
<dbReference type="OrthoDB" id="5372507at2759"/>
<keyword evidence="12" id="KW-1185">Reference proteome</keyword>